<dbReference type="RefSeq" id="WP_017894583.1">
    <property type="nucleotide sequence ID" value="NZ_CBXI010000044.1"/>
</dbReference>
<dbReference type="Proteomes" id="UP000019482">
    <property type="component" value="Unassembled WGS sequence"/>
</dbReference>
<comment type="caution">
    <text evidence="2">The sequence shown here is derived from an EMBL/GenBank/DDBJ whole genome shotgun (WGS) entry which is preliminary data.</text>
</comment>
<dbReference type="OrthoDB" id="307768at2"/>
<accession>W6N7C5</accession>
<name>W6N7C5_CLOTY</name>
<organism evidence="2 3">
    <name type="scientific">Clostridium tyrobutyricum DIVETGP</name>
    <dbReference type="NCBI Taxonomy" id="1408889"/>
    <lineage>
        <taxon>Bacteria</taxon>
        <taxon>Bacillati</taxon>
        <taxon>Bacillota</taxon>
        <taxon>Clostridia</taxon>
        <taxon>Eubacteriales</taxon>
        <taxon>Clostridiaceae</taxon>
        <taxon>Clostridium</taxon>
    </lineage>
</organism>
<dbReference type="PANTHER" id="PTHR35867">
    <property type="entry name" value="PROTEIN RSEC"/>
    <property type="match status" value="1"/>
</dbReference>
<feature type="transmembrane region" description="Helical" evidence="1">
    <location>
        <begin position="69"/>
        <end position="90"/>
    </location>
</feature>
<proteinExistence type="predicted"/>
<keyword evidence="1" id="KW-0812">Transmembrane</keyword>
<protein>
    <submittedName>
        <fullName evidence="2">Sigma factor RpoE regulatory protein RseC</fullName>
    </submittedName>
</protein>
<dbReference type="InterPro" id="IPR026268">
    <property type="entry name" value="RseC"/>
</dbReference>
<dbReference type="EMBL" id="CBXI010000044">
    <property type="protein sequence ID" value="CDL92648.1"/>
    <property type="molecule type" value="Genomic_DNA"/>
</dbReference>
<evidence type="ECO:0000313" key="2">
    <source>
        <dbReference type="EMBL" id="CDL92648.1"/>
    </source>
</evidence>
<keyword evidence="1" id="KW-1133">Transmembrane helix</keyword>
<keyword evidence="3" id="KW-1185">Reference proteome</keyword>
<sequence length="137" mass="14350">MKNESSGIIIESKDGMAKVRTSNHGDCANCGACPGAAASVVNARNPIGAKPGQHVTFEIEETNMLKAAFVVYILPLIGIFLGALIGTLIANKIGGNLKAFQIGGAVILFILSLLCVKVFDKSAGKKESIKPVIKRIL</sequence>
<dbReference type="AlphaFoldDB" id="W6N7C5"/>
<gene>
    <name evidence="2" type="ORF">CTDIVETGP_2718</name>
</gene>
<keyword evidence="1" id="KW-0472">Membrane</keyword>
<dbReference type="GeneID" id="29419133"/>
<dbReference type="InterPro" id="IPR007359">
    <property type="entry name" value="SigmaE_reg_RseC_MucC"/>
</dbReference>
<reference evidence="2 3" key="1">
    <citation type="journal article" date="2015" name="Genome Announc.">
        <title>Draft Genome Sequence of Clostridium tyrobutyricum Strain DIVETGP, Isolated from Cow's Milk for Grana Padano Production.</title>
        <authorList>
            <person name="Soggiu A."/>
            <person name="Piras C."/>
            <person name="Gaiarsa S."/>
            <person name="Sassera D."/>
            <person name="Roncada P."/>
            <person name="Bendixen E."/>
            <person name="Brasca M."/>
            <person name="Bonizzi L."/>
        </authorList>
    </citation>
    <scope>NUCLEOTIDE SEQUENCE [LARGE SCALE GENOMIC DNA]</scope>
    <source>
        <strain evidence="2 3">DIVETGP</strain>
    </source>
</reference>
<dbReference type="PANTHER" id="PTHR35867:SF1">
    <property type="entry name" value="PROTEIN RSEC"/>
    <property type="match status" value="1"/>
</dbReference>
<dbReference type="PIRSF" id="PIRSF004923">
    <property type="entry name" value="RseC"/>
    <property type="match status" value="1"/>
</dbReference>
<feature type="transmembrane region" description="Helical" evidence="1">
    <location>
        <begin position="102"/>
        <end position="119"/>
    </location>
</feature>
<evidence type="ECO:0000256" key="1">
    <source>
        <dbReference type="SAM" id="Phobius"/>
    </source>
</evidence>
<dbReference type="Pfam" id="PF04246">
    <property type="entry name" value="RseC_MucC"/>
    <property type="match status" value="1"/>
</dbReference>
<evidence type="ECO:0000313" key="3">
    <source>
        <dbReference type="Proteomes" id="UP000019482"/>
    </source>
</evidence>